<evidence type="ECO:0000256" key="1">
    <source>
        <dbReference type="ARBA" id="ARBA00004496"/>
    </source>
</evidence>
<dbReference type="OrthoDB" id="5594178at2759"/>
<feature type="domain" description="MYND-type" evidence="9">
    <location>
        <begin position="679"/>
        <end position="720"/>
    </location>
</feature>
<feature type="region of interest" description="Disordered" evidence="8">
    <location>
        <begin position="502"/>
        <end position="539"/>
    </location>
</feature>
<protein>
    <submittedName>
        <fullName evidence="10">SamB</fullName>
    </submittedName>
</protein>
<dbReference type="RefSeq" id="XP_067548487.1">
    <property type="nucleotide sequence ID" value="XM_067692071.1"/>
</dbReference>
<feature type="compositionally biased region" description="Acidic residues" evidence="8">
    <location>
        <begin position="504"/>
        <end position="531"/>
    </location>
</feature>
<dbReference type="InterPro" id="IPR002893">
    <property type="entry name" value="Znf_MYND"/>
</dbReference>
<evidence type="ECO:0000256" key="5">
    <source>
        <dbReference type="ARBA" id="ARBA00022771"/>
    </source>
</evidence>
<dbReference type="GO" id="GO:1990304">
    <property type="term" value="C:MUB1-RAD6-UBR2 ubiquitin ligase complex"/>
    <property type="evidence" value="ECO:0007669"/>
    <property type="project" value="TreeGrafter"/>
</dbReference>
<evidence type="ECO:0000256" key="6">
    <source>
        <dbReference type="ARBA" id="ARBA00022833"/>
    </source>
</evidence>
<dbReference type="Pfam" id="PF01753">
    <property type="entry name" value="zf-MYND"/>
    <property type="match status" value="1"/>
</dbReference>
<keyword evidence="11" id="KW-1185">Reference proteome</keyword>
<evidence type="ECO:0000256" key="8">
    <source>
        <dbReference type="SAM" id="MobiDB-lite"/>
    </source>
</evidence>
<evidence type="ECO:0000256" key="2">
    <source>
        <dbReference type="ARBA" id="ARBA00010655"/>
    </source>
</evidence>
<dbReference type="GO" id="GO:0007163">
    <property type="term" value="P:establishment or maintenance of cell polarity"/>
    <property type="evidence" value="ECO:0007669"/>
    <property type="project" value="TreeGrafter"/>
</dbReference>
<dbReference type="GO" id="GO:0008270">
    <property type="term" value="F:zinc ion binding"/>
    <property type="evidence" value="ECO:0007669"/>
    <property type="project" value="UniProtKB-KW"/>
</dbReference>
<name>A0A8H7ZIC2_9ASCO</name>
<evidence type="ECO:0000313" key="10">
    <source>
        <dbReference type="EMBL" id="KAG5419371.1"/>
    </source>
</evidence>
<evidence type="ECO:0000256" key="3">
    <source>
        <dbReference type="ARBA" id="ARBA00022490"/>
    </source>
</evidence>
<evidence type="ECO:0000259" key="9">
    <source>
        <dbReference type="PROSITE" id="PS50865"/>
    </source>
</evidence>
<feature type="region of interest" description="Disordered" evidence="8">
    <location>
        <begin position="146"/>
        <end position="169"/>
    </location>
</feature>
<reference evidence="10 11" key="1">
    <citation type="submission" date="2020-12" db="EMBL/GenBank/DDBJ databases">
        <title>Effect of drift, selection, and recombination on the evolution of hybrid genomes in Candida yeast pathogens.</title>
        <authorList>
            <person name="Mixao V."/>
            <person name="Ksiezopolska E."/>
            <person name="Saus E."/>
            <person name="Boekhout T."/>
            <person name="Gacser A."/>
            <person name="Gabaldon T."/>
        </authorList>
    </citation>
    <scope>NUCLEOTIDE SEQUENCE [LARGE SCALE GENOMIC DNA]</scope>
    <source>
        <strain evidence="10 11">BP57</strain>
    </source>
</reference>
<keyword evidence="6" id="KW-0862">Zinc</keyword>
<evidence type="ECO:0000256" key="4">
    <source>
        <dbReference type="ARBA" id="ARBA00022723"/>
    </source>
</evidence>
<proteinExistence type="inferred from homology"/>
<evidence type="ECO:0000256" key="7">
    <source>
        <dbReference type="PROSITE-ProRule" id="PRU00134"/>
    </source>
</evidence>
<dbReference type="PANTHER" id="PTHR47442">
    <property type="entry name" value="MYND-TYPE ZINC FINGER PROTEIN MUB1"/>
    <property type="match status" value="1"/>
</dbReference>
<comment type="subcellular location">
    <subcellularLocation>
        <location evidence="1">Cytoplasm</location>
    </subcellularLocation>
</comment>
<gene>
    <name evidence="10" type="ORF">I9W82_003138</name>
</gene>
<evidence type="ECO:0000313" key="11">
    <source>
        <dbReference type="Proteomes" id="UP000669133"/>
    </source>
</evidence>
<keyword evidence="3" id="KW-0963">Cytoplasm</keyword>
<dbReference type="GO" id="GO:0006511">
    <property type="term" value="P:ubiquitin-dependent protein catabolic process"/>
    <property type="evidence" value="ECO:0007669"/>
    <property type="project" value="TreeGrafter"/>
</dbReference>
<dbReference type="AlphaFoldDB" id="A0A8H7ZIC2"/>
<keyword evidence="4" id="KW-0479">Metal-binding</keyword>
<dbReference type="Gene3D" id="6.10.140.2220">
    <property type="match status" value="1"/>
</dbReference>
<keyword evidence="5 7" id="KW-0863">Zinc-finger</keyword>
<dbReference type="SUPFAM" id="SSF144232">
    <property type="entry name" value="HIT/MYND zinc finger-like"/>
    <property type="match status" value="1"/>
</dbReference>
<dbReference type="PROSITE" id="PS50865">
    <property type="entry name" value="ZF_MYND_2"/>
    <property type="match status" value="1"/>
</dbReference>
<organism evidence="10 11">
    <name type="scientific">Candida metapsilosis</name>
    <dbReference type="NCBI Taxonomy" id="273372"/>
    <lineage>
        <taxon>Eukaryota</taxon>
        <taxon>Fungi</taxon>
        <taxon>Dikarya</taxon>
        <taxon>Ascomycota</taxon>
        <taxon>Saccharomycotina</taxon>
        <taxon>Pichiomycetes</taxon>
        <taxon>Debaryomycetaceae</taxon>
        <taxon>Candida/Lodderomyces clade</taxon>
        <taxon>Candida</taxon>
    </lineage>
</organism>
<feature type="compositionally biased region" description="Low complexity" evidence="8">
    <location>
        <begin position="146"/>
        <end position="162"/>
    </location>
</feature>
<feature type="compositionally biased region" description="Low complexity" evidence="8">
    <location>
        <begin position="723"/>
        <end position="748"/>
    </location>
</feature>
<feature type="region of interest" description="Disordered" evidence="8">
    <location>
        <begin position="723"/>
        <end position="797"/>
    </location>
</feature>
<dbReference type="GeneID" id="93651767"/>
<dbReference type="PANTHER" id="PTHR47442:SF1">
    <property type="entry name" value="MYND-TYPE ZINC FINGER PROTEIN MUB1"/>
    <property type="match status" value="1"/>
</dbReference>
<dbReference type="InterPro" id="IPR051664">
    <property type="entry name" value="MYND-type_zinc_finger"/>
</dbReference>
<sequence>MRDSNYKSISSNRAALTITTSLYDRRALDATSDKPLVNSLNYLTYLVSSSAKVRETISVDGGIERLIEILHECHKCPKYVNENGDKQVLTAWKWTLAFQCLVLIGTRGTEKIREKVARTGMLQVIATVLDNYLTLHEQVFLHTTTQPSSSQQLQQRSELQPSAAVDPNQFPQQQIPRHLQVNQEEQDGTAINRFDLPDITNGNDLPNTTFVPVPDTLYFDQFSTTAAALESTSATTYPINSLVSAGVTLDNIRHEDVENSSLENLFQLLRVSPSEDHKHGNDGSEKNNDFPNSMSIYSEVKRNFVVLNIVNRLRETKEASIFEEGYVDDCEFDMDSNLQFLSDLYTREMNINSNKAPKAPIRSFTSTGIVIPKDDDIVWSLQLLAYVSKYPQLKMFLQNAHLIMDMSIRDKQLKMYLENQIRLKVQKSLSLKSRPIIRPRSRKPRVTYVKKFNPSASNSPQMLNSLNDDNLILKDDKFTLCDAEYDESQDFCRVDLDGSANGEVVEENEDAEEDNGYDANDNSDDDSDGDFSDSSQGTFKDIDEQGKLMADLYDRIVACESMDNNFLRKVKLHQLNAKLTRLIDEENKKLSNTIIEQRLKEKEYLQHKWNYENYQYFDIDEFDKDKGEPDTEYKAVNLFALVEKFTFLSGTDMYYWSGVIMRNSCRRNDSKGGVRQCGNLECGKWEKYPREFSKCRRCKRTKYCSKDCQMKAWHCHRNWCIPSSSSSSTSNQTTSSVPTQQQQQQQDQQDQEESMAATPGPNNAIADEPGVQADNSQTSGTEVAHEEGQESPPQELL</sequence>
<comment type="similarity">
    <text evidence="2">Belongs to the MUB1/samB family.</text>
</comment>
<dbReference type="GO" id="GO:0005737">
    <property type="term" value="C:cytoplasm"/>
    <property type="evidence" value="ECO:0007669"/>
    <property type="project" value="UniProtKB-SubCell"/>
</dbReference>
<dbReference type="EMBL" id="JAEOAQ010000003">
    <property type="protein sequence ID" value="KAG5419371.1"/>
    <property type="molecule type" value="Genomic_DNA"/>
</dbReference>
<accession>A0A8H7ZIC2</accession>
<comment type="caution">
    <text evidence="10">The sequence shown here is derived from an EMBL/GenBank/DDBJ whole genome shotgun (WGS) entry which is preliminary data.</text>
</comment>
<dbReference type="Proteomes" id="UP000669133">
    <property type="component" value="Unassembled WGS sequence"/>
</dbReference>